<comment type="caution">
    <text evidence="5">The sequence shown here is derived from an EMBL/GenBank/DDBJ whole genome shotgun (WGS) entry which is preliminary data.</text>
</comment>
<keyword evidence="6" id="KW-1185">Reference proteome</keyword>
<reference evidence="5" key="2">
    <citation type="submission" date="2020-09" db="EMBL/GenBank/DDBJ databases">
        <authorList>
            <person name="Sun Q."/>
            <person name="Zhou Y."/>
        </authorList>
    </citation>
    <scope>NUCLEOTIDE SEQUENCE</scope>
    <source>
        <strain evidence="5">CGMCC 1.3617</strain>
    </source>
</reference>
<organism evidence="5 6">
    <name type="scientific">Neoroseomonas lacus</name>
    <dbReference type="NCBI Taxonomy" id="287609"/>
    <lineage>
        <taxon>Bacteria</taxon>
        <taxon>Pseudomonadati</taxon>
        <taxon>Pseudomonadota</taxon>
        <taxon>Alphaproteobacteria</taxon>
        <taxon>Acetobacterales</taxon>
        <taxon>Acetobacteraceae</taxon>
        <taxon>Neoroseomonas</taxon>
    </lineage>
</organism>
<keyword evidence="3" id="KW-0677">Repeat</keyword>
<protein>
    <recommendedName>
        <fullName evidence="4">Peptidase M10 serralysin C-terminal domain-containing protein</fullName>
    </recommendedName>
</protein>
<evidence type="ECO:0000256" key="1">
    <source>
        <dbReference type="ARBA" id="ARBA00004613"/>
    </source>
</evidence>
<feature type="domain" description="Peptidase M10 serralysin C-terminal" evidence="4">
    <location>
        <begin position="4"/>
        <end position="97"/>
    </location>
</feature>
<dbReference type="GO" id="GO:0005509">
    <property type="term" value="F:calcium ion binding"/>
    <property type="evidence" value="ECO:0007669"/>
    <property type="project" value="InterPro"/>
</dbReference>
<keyword evidence="2" id="KW-0964">Secreted</keyword>
<dbReference type="Gene3D" id="2.150.10.10">
    <property type="entry name" value="Serralysin-like metalloprotease, C-terminal"/>
    <property type="match status" value="1"/>
</dbReference>
<dbReference type="AlphaFoldDB" id="A0A917L644"/>
<evidence type="ECO:0000256" key="3">
    <source>
        <dbReference type="ARBA" id="ARBA00022737"/>
    </source>
</evidence>
<gene>
    <name evidence="5" type="ORF">GCM10011320_59750</name>
</gene>
<proteinExistence type="predicted"/>
<dbReference type="GO" id="GO:0005615">
    <property type="term" value="C:extracellular space"/>
    <property type="evidence" value="ECO:0007669"/>
    <property type="project" value="InterPro"/>
</dbReference>
<dbReference type="InterPro" id="IPR013858">
    <property type="entry name" value="Peptidase_M10B_C"/>
</dbReference>
<sequence length="107" mass="11313">MNGGSGIDQFRFLKAVDSTLAAPDQILDFVGGQDCIHLRQIDANTSQSDDQAFRYVTSFGPHAGEVMVASAGGDQYQVRGDINGDGTADFAIDVTSVSAPAANWFLL</sequence>
<comment type="subcellular location">
    <subcellularLocation>
        <location evidence="1">Secreted</location>
    </subcellularLocation>
</comment>
<accession>A0A917L644</accession>
<evidence type="ECO:0000313" key="6">
    <source>
        <dbReference type="Proteomes" id="UP000661507"/>
    </source>
</evidence>
<dbReference type="InterPro" id="IPR011049">
    <property type="entry name" value="Serralysin-like_metalloprot_C"/>
</dbReference>
<dbReference type="EMBL" id="BMKW01000032">
    <property type="protein sequence ID" value="GGJ44307.1"/>
    <property type="molecule type" value="Genomic_DNA"/>
</dbReference>
<name>A0A917L644_9PROT</name>
<evidence type="ECO:0000256" key="2">
    <source>
        <dbReference type="ARBA" id="ARBA00022525"/>
    </source>
</evidence>
<dbReference type="Proteomes" id="UP000661507">
    <property type="component" value="Unassembled WGS sequence"/>
</dbReference>
<evidence type="ECO:0000313" key="5">
    <source>
        <dbReference type="EMBL" id="GGJ44307.1"/>
    </source>
</evidence>
<dbReference type="SUPFAM" id="SSF51120">
    <property type="entry name" value="beta-Roll"/>
    <property type="match status" value="1"/>
</dbReference>
<reference evidence="5" key="1">
    <citation type="journal article" date="2014" name="Int. J. Syst. Evol. Microbiol.">
        <title>Complete genome sequence of Corynebacterium casei LMG S-19264T (=DSM 44701T), isolated from a smear-ripened cheese.</title>
        <authorList>
            <consortium name="US DOE Joint Genome Institute (JGI-PGF)"/>
            <person name="Walter F."/>
            <person name="Albersmeier A."/>
            <person name="Kalinowski J."/>
            <person name="Ruckert C."/>
        </authorList>
    </citation>
    <scope>NUCLEOTIDE SEQUENCE</scope>
    <source>
        <strain evidence="5">CGMCC 1.3617</strain>
    </source>
</reference>
<evidence type="ECO:0000259" key="4">
    <source>
        <dbReference type="Pfam" id="PF08548"/>
    </source>
</evidence>
<dbReference type="Pfam" id="PF08548">
    <property type="entry name" value="Peptidase_M10_C"/>
    <property type="match status" value="1"/>
</dbReference>